<accession>A1ZQ64</accession>
<sequence length="48" mass="5809">MKLDDQIVCEDIHPREKQQDKIYSIFKPKEKKRILQVFHLLSNRAKVT</sequence>
<dbReference type="Proteomes" id="UP000004095">
    <property type="component" value="Unassembled WGS sequence"/>
</dbReference>
<evidence type="ECO:0000313" key="1">
    <source>
        <dbReference type="EMBL" id="EAY27473.1"/>
    </source>
</evidence>
<gene>
    <name evidence="1" type="ORF">M23134_06874</name>
</gene>
<name>A1ZQ64_MICM2</name>
<dbReference type="EMBL" id="AAWS01000023">
    <property type="protein sequence ID" value="EAY27473.1"/>
    <property type="molecule type" value="Genomic_DNA"/>
</dbReference>
<reference evidence="1 2" key="1">
    <citation type="submission" date="2007-01" db="EMBL/GenBank/DDBJ databases">
        <authorList>
            <person name="Haygood M."/>
            <person name="Podell S."/>
            <person name="Anderson C."/>
            <person name="Hopkinson B."/>
            <person name="Roe K."/>
            <person name="Barbeau K."/>
            <person name="Gaasterland T."/>
            <person name="Ferriera S."/>
            <person name="Johnson J."/>
            <person name="Kravitz S."/>
            <person name="Beeson K."/>
            <person name="Sutton G."/>
            <person name="Rogers Y.-H."/>
            <person name="Friedman R."/>
            <person name="Frazier M."/>
            <person name="Venter J.C."/>
        </authorList>
    </citation>
    <scope>NUCLEOTIDE SEQUENCE [LARGE SCALE GENOMIC DNA]</scope>
    <source>
        <strain evidence="1 2">ATCC 23134</strain>
    </source>
</reference>
<evidence type="ECO:0000313" key="2">
    <source>
        <dbReference type="Proteomes" id="UP000004095"/>
    </source>
</evidence>
<dbReference type="AlphaFoldDB" id="A1ZQ64"/>
<protein>
    <submittedName>
        <fullName evidence="1">Uncharacterized protein</fullName>
    </submittedName>
</protein>
<organism evidence="1 2">
    <name type="scientific">Microscilla marina ATCC 23134</name>
    <dbReference type="NCBI Taxonomy" id="313606"/>
    <lineage>
        <taxon>Bacteria</taxon>
        <taxon>Pseudomonadati</taxon>
        <taxon>Bacteroidota</taxon>
        <taxon>Cytophagia</taxon>
        <taxon>Cytophagales</taxon>
        <taxon>Microscillaceae</taxon>
        <taxon>Microscilla</taxon>
    </lineage>
</organism>
<proteinExistence type="predicted"/>
<comment type="caution">
    <text evidence="1">The sequence shown here is derived from an EMBL/GenBank/DDBJ whole genome shotgun (WGS) entry which is preliminary data.</text>
</comment>
<keyword evidence="2" id="KW-1185">Reference proteome</keyword>